<evidence type="ECO:0000259" key="1">
    <source>
        <dbReference type="Pfam" id="PF01471"/>
    </source>
</evidence>
<sequence length="145" mass="16171">MKTEVVTKPSKPTYSGNSYIRKLQEWLNKVYKADLVVDGIYGPNTKKAALKALQTESNRQFGAKLVVDGIWGHKTKSAIRTVSRGAEGNITQIIQGMLYCLGYDPKGFDGIYGNNTFYAVKKFQDDKNLSIDGLCGRNTFAEMFD</sequence>
<keyword evidence="3" id="KW-1185">Reference proteome</keyword>
<accession>A0ABT3DGN3</accession>
<proteinExistence type="predicted"/>
<dbReference type="InterPro" id="IPR036365">
    <property type="entry name" value="PGBD-like_sf"/>
</dbReference>
<protein>
    <submittedName>
        <fullName evidence="2">Peptidoglycan-binding protein</fullName>
    </submittedName>
</protein>
<name>A0ABT3DGN3_9BACI</name>
<reference evidence="2 3" key="1">
    <citation type="submission" date="2022-10" db="EMBL/GenBank/DDBJ databases">
        <title>Draft genome assembly of moderately radiation resistant bacterium Metabacillus halosaccharovorans.</title>
        <authorList>
            <person name="Pal S."/>
            <person name="Gopinathan A."/>
        </authorList>
    </citation>
    <scope>NUCLEOTIDE SEQUENCE [LARGE SCALE GENOMIC DNA]</scope>
    <source>
        <strain evidence="2 3">VITHBRA001</strain>
    </source>
</reference>
<dbReference type="Pfam" id="PF01471">
    <property type="entry name" value="PG_binding_1"/>
    <property type="match status" value="2"/>
</dbReference>
<feature type="domain" description="Peptidoglycan binding-like" evidence="1">
    <location>
        <begin position="90"/>
        <end position="143"/>
    </location>
</feature>
<dbReference type="InterPro" id="IPR002477">
    <property type="entry name" value="Peptidoglycan-bd-like"/>
</dbReference>
<evidence type="ECO:0000313" key="3">
    <source>
        <dbReference type="Proteomes" id="UP001526147"/>
    </source>
</evidence>
<dbReference type="Proteomes" id="UP001526147">
    <property type="component" value="Unassembled WGS sequence"/>
</dbReference>
<evidence type="ECO:0000313" key="2">
    <source>
        <dbReference type="EMBL" id="MCV9886228.1"/>
    </source>
</evidence>
<organism evidence="2 3">
    <name type="scientific">Metabacillus halosaccharovorans</name>
    <dbReference type="NCBI Taxonomy" id="930124"/>
    <lineage>
        <taxon>Bacteria</taxon>
        <taxon>Bacillati</taxon>
        <taxon>Bacillota</taxon>
        <taxon>Bacilli</taxon>
        <taxon>Bacillales</taxon>
        <taxon>Bacillaceae</taxon>
        <taxon>Metabacillus</taxon>
    </lineage>
</organism>
<feature type="domain" description="Peptidoglycan binding-like" evidence="1">
    <location>
        <begin position="20"/>
        <end position="78"/>
    </location>
</feature>
<dbReference type="Gene3D" id="1.10.101.10">
    <property type="entry name" value="PGBD-like superfamily/PGBD"/>
    <property type="match status" value="2"/>
</dbReference>
<dbReference type="EMBL" id="JAOYEY010000036">
    <property type="protein sequence ID" value="MCV9886228.1"/>
    <property type="molecule type" value="Genomic_DNA"/>
</dbReference>
<dbReference type="RefSeq" id="WP_264142937.1">
    <property type="nucleotide sequence ID" value="NZ_JAOYEY010000036.1"/>
</dbReference>
<gene>
    <name evidence="2" type="ORF">OIH86_11210</name>
</gene>
<dbReference type="InterPro" id="IPR036366">
    <property type="entry name" value="PGBDSf"/>
</dbReference>
<dbReference type="SUPFAM" id="SSF47090">
    <property type="entry name" value="PGBD-like"/>
    <property type="match status" value="2"/>
</dbReference>
<comment type="caution">
    <text evidence="2">The sequence shown here is derived from an EMBL/GenBank/DDBJ whole genome shotgun (WGS) entry which is preliminary data.</text>
</comment>